<accession>A0ABT9BT17</accession>
<dbReference type="RefSeq" id="WP_305003993.1">
    <property type="nucleotide sequence ID" value="NZ_JAUQUB010000006.1"/>
</dbReference>
<keyword evidence="1" id="KW-1133">Transmembrane helix</keyword>
<name>A0ABT9BT17_9MICO</name>
<protein>
    <submittedName>
        <fullName evidence="2">DUF3618 domain-containing protein</fullName>
    </submittedName>
</protein>
<keyword evidence="1" id="KW-0812">Transmembrane</keyword>
<dbReference type="InterPro" id="IPR022062">
    <property type="entry name" value="DUF3618"/>
</dbReference>
<evidence type="ECO:0000313" key="2">
    <source>
        <dbReference type="EMBL" id="MDO7883568.1"/>
    </source>
</evidence>
<feature type="transmembrane region" description="Helical" evidence="1">
    <location>
        <begin position="49"/>
        <end position="71"/>
    </location>
</feature>
<keyword evidence="1" id="KW-0472">Membrane</keyword>
<dbReference type="Pfam" id="PF12277">
    <property type="entry name" value="DUF3618"/>
    <property type="match status" value="1"/>
</dbReference>
<proteinExistence type="predicted"/>
<reference evidence="2 3" key="1">
    <citation type="submission" date="2023-07" db="EMBL/GenBank/DDBJ databases">
        <title>Protaetiibacter sp. nov WY-16 isolated from soil.</title>
        <authorList>
            <person name="Liu B."/>
            <person name="Wan Y."/>
        </authorList>
    </citation>
    <scope>NUCLEOTIDE SEQUENCE [LARGE SCALE GENOMIC DNA]</scope>
    <source>
        <strain evidence="2 3">WY-16</strain>
    </source>
</reference>
<gene>
    <name evidence="2" type="ORF">Q5716_15145</name>
</gene>
<dbReference type="EMBL" id="JAUQUB010000006">
    <property type="protein sequence ID" value="MDO7883568.1"/>
    <property type="molecule type" value="Genomic_DNA"/>
</dbReference>
<organism evidence="2 3">
    <name type="scientific">Antiquaquibacter soli</name>
    <dbReference type="NCBI Taxonomy" id="3064523"/>
    <lineage>
        <taxon>Bacteria</taxon>
        <taxon>Bacillati</taxon>
        <taxon>Actinomycetota</taxon>
        <taxon>Actinomycetes</taxon>
        <taxon>Micrococcales</taxon>
        <taxon>Microbacteriaceae</taxon>
        <taxon>Antiquaquibacter</taxon>
    </lineage>
</organism>
<keyword evidence="3" id="KW-1185">Reference proteome</keyword>
<comment type="caution">
    <text evidence="2">The sequence shown here is derived from an EMBL/GenBank/DDBJ whole genome shotgun (WGS) entry which is preliminary data.</text>
</comment>
<evidence type="ECO:0000256" key="1">
    <source>
        <dbReference type="SAM" id="Phobius"/>
    </source>
</evidence>
<evidence type="ECO:0000313" key="3">
    <source>
        <dbReference type="Proteomes" id="UP001241072"/>
    </source>
</evidence>
<dbReference type="Proteomes" id="UP001241072">
    <property type="component" value="Unassembled WGS sequence"/>
</dbReference>
<sequence>MADDIEAKVAAARAELADTLDAIEDKLNVPKRVNELTERAKASYERNPLPWIIGAVGAAIAVAGVVAWAILSDDD</sequence>